<feature type="coiled-coil region" evidence="1">
    <location>
        <begin position="21"/>
        <end position="52"/>
    </location>
</feature>
<proteinExistence type="predicted"/>
<organism evidence="3 4">
    <name type="scientific">Durusdinium trenchii</name>
    <dbReference type="NCBI Taxonomy" id="1381693"/>
    <lineage>
        <taxon>Eukaryota</taxon>
        <taxon>Sar</taxon>
        <taxon>Alveolata</taxon>
        <taxon>Dinophyceae</taxon>
        <taxon>Suessiales</taxon>
        <taxon>Symbiodiniaceae</taxon>
        <taxon>Durusdinium</taxon>
    </lineage>
</organism>
<dbReference type="EMBL" id="CAXAMN010027983">
    <property type="protein sequence ID" value="CAK9114285.1"/>
    <property type="molecule type" value="Genomic_DNA"/>
</dbReference>
<accession>A0ABP0SPZ9</accession>
<keyword evidence="1" id="KW-0175">Coiled coil</keyword>
<gene>
    <name evidence="3" type="ORF">CCMP2556_LOCUS52852</name>
</gene>
<reference evidence="3 4" key="1">
    <citation type="submission" date="2024-02" db="EMBL/GenBank/DDBJ databases">
        <authorList>
            <person name="Chen Y."/>
            <person name="Shah S."/>
            <person name="Dougan E. K."/>
            <person name="Thang M."/>
            <person name="Chan C."/>
        </authorList>
    </citation>
    <scope>NUCLEOTIDE SEQUENCE [LARGE SCALE GENOMIC DNA]</scope>
</reference>
<name>A0ABP0SPZ9_9DINO</name>
<feature type="region of interest" description="Disordered" evidence="2">
    <location>
        <begin position="177"/>
        <end position="203"/>
    </location>
</feature>
<dbReference type="Proteomes" id="UP001642484">
    <property type="component" value="Unassembled WGS sequence"/>
</dbReference>
<evidence type="ECO:0000256" key="1">
    <source>
        <dbReference type="SAM" id="Coils"/>
    </source>
</evidence>
<sequence>MAPTSSLHAERTPPLIAERFAAAYEAQLRQLRRQAEEEQQALQGEMEALKQAAYNAQAAAAQHRAHVHMACQVGPHFLQQDLGLRRQQLAAVTGELRRLRAQSLVEQQRLKEEKAQLQQEQQRLAELRSKVSSEGLQLRHALQDAEQRLQYEEQVQRHLQERLRKALAERDQEFHQVQEHQHREQEAQALRDAAREKLRHQEENTRQILEEAERHLQADVMSPHVQPWS</sequence>
<feature type="compositionally biased region" description="Basic and acidic residues" evidence="2">
    <location>
        <begin position="192"/>
        <end position="203"/>
    </location>
</feature>
<protein>
    <submittedName>
        <fullName evidence="3">Uncharacterized protein</fullName>
    </submittedName>
</protein>
<evidence type="ECO:0000313" key="4">
    <source>
        <dbReference type="Proteomes" id="UP001642484"/>
    </source>
</evidence>
<evidence type="ECO:0000313" key="3">
    <source>
        <dbReference type="EMBL" id="CAK9114285.1"/>
    </source>
</evidence>
<feature type="compositionally biased region" description="Basic and acidic residues" evidence="2">
    <location>
        <begin position="177"/>
        <end position="186"/>
    </location>
</feature>
<comment type="caution">
    <text evidence="3">The sequence shown here is derived from an EMBL/GenBank/DDBJ whole genome shotgun (WGS) entry which is preliminary data.</text>
</comment>
<evidence type="ECO:0000256" key="2">
    <source>
        <dbReference type="SAM" id="MobiDB-lite"/>
    </source>
</evidence>
<keyword evidence="4" id="KW-1185">Reference proteome</keyword>